<proteinExistence type="inferred from homology"/>
<evidence type="ECO:0000256" key="1">
    <source>
        <dbReference type="ARBA" id="ARBA00007734"/>
    </source>
</evidence>
<dbReference type="Gene3D" id="1.10.530.10">
    <property type="match status" value="1"/>
</dbReference>
<dbReference type="InterPro" id="IPR023346">
    <property type="entry name" value="Lysozyme-like_dom_sf"/>
</dbReference>
<sequence>MRCQNWLVLVVALVVSGWASMSTGAPAALDEWRTAYQSAQEALEKGRTSEYRRLRATLDGYPLALYLDYYELRRRSPRISRQEAMDFVSASEGSPLTNRFLGGYLERAGKDRRWDDFLALMPAEPNSIELKCYYFRARLATGFTEPAWEGARRLWVHGESRPKPCDPLFSAWMKAGQLDDSAVWERMLLAFDARERSLMRYVARKASSELGPWADRLQQVYDNPRGMRNLSLPVADPRSRDVLVRGLVYLARYRPEQALDYWQRFEPVMPFTGQQVKMVESAIALRSLFAKSEVNRAWLDDALGRVGDDGLVEIRLRWALEEQDWAGMDRALAQLSAEGRQRKEWRYWQARIYDQRGQTELATGTYAELARERDYYGFLAADRLGVPYRFNEEPLELDDTQRAELLNLPGLQRAIELDFQEEPANMQAEWSFLLGVYANDPQQQLRLGAYATEQGWHNMAIAAAGQARAWNAVNLRFPTSYSDIFQRYGSLRNVPSHELMAIARRESSFYPRAHSTVGARGLMQIMPATGRQVARRLGVSSSSNALYQVDHNVMLGSAYYSELLKRYQGNRLFALAAYNAGPSRVDRWRNKAGETVPVEVWAETIPYRETRNYVKTILEYAVVFQHLMGEEPTPVLSAAERSAAY</sequence>
<dbReference type="GO" id="GO:0004553">
    <property type="term" value="F:hydrolase activity, hydrolyzing O-glycosyl compounds"/>
    <property type="evidence" value="ECO:0007669"/>
    <property type="project" value="InterPro"/>
</dbReference>
<dbReference type="Gene3D" id="1.25.20.10">
    <property type="entry name" value="Bacterial muramidases"/>
    <property type="match status" value="1"/>
</dbReference>
<dbReference type="PANTHER" id="PTHR37423">
    <property type="entry name" value="SOLUBLE LYTIC MUREIN TRANSGLYCOSYLASE-RELATED"/>
    <property type="match status" value="1"/>
</dbReference>
<dbReference type="PROSITE" id="PS00922">
    <property type="entry name" value="TRANSGLYCOSYLASE"/>
    <property type="match status" value="1"/>
</dbReference>
<dbReference type="SUPFAM" id="SSF48435">
    <property type="entry name" value="Bacterial muramidases"/>
    <property type="match status" value="1"/>
</dbReference>
<comment type="similarity">
    <text evidence="1">Belongs to the transglycosylase Slt family.</text>
</comment>
<keyword evidence="2 3" id="KW-0732">Signal</keyword>
<dbReference type="GO" id="GO:0016020">
    <property type="term" value="C:membrane"/>
    <property type="evidence" value="ECO:0007669"/>
    <property type="project" value="InterPro"/>
</dbReference>
<dbReference type="EMBL" id="VRZA01000004">
    <property type="protein sequence ID" value="TXS92817.1"/>
    <property type="molecule type" value="Genomic_DNA"/>
</dbReference>
<dbReference type="InterPro" id="IPR008939">
    <property type="entry name" value="Lytic_TGlycosylase_superhlx_U"/>
</dbReference>
<evidence type="ECO:0000256" key="3">
    <source>
        <dbReference type="SAM" id="SignalP"/>
    </source>
</evidence>
<dbReference type="Pfam" id="PF01464">
    <property type="entry name" value="SLT"/>
    <property type="match status" value="1"/>
</dbReference>
<evidence type="ECO:0000259" key="4">
    <source>
        <dbReference type="Pfam" id="PF01464"/>
    </source>
</evidence>
<dbReference type="InterPro" id="IPR000189">
    <property type="entry name" value="Transglyc_AS"/>
</dbReference>
<protein>
    <submittedName>
        <fullName evidence="6">Transglycosylase SLT domain-containing protein</fullName>
    </submittedName>
</protein>
<dbReference type="InterPro" id="IPR008258">
    <property type="entry name" value="Transglycosylase_SLT_dom_1"/>
</dbReference>
<keyword evidence="7" id="KW-1185">Reference proteome</keyword>
<feature type="signal peptide" evidence="3">
    <location>
        <begin position="1"/>
        <end position="27"/>
    </location>
</feature>
<accession>A0A5C8ZZJ5</accession>
<organism evidence="6 7">
    <name type="scientific">Parahaliea maris</name>
    <dbReference type="NCBI Taxonomy" id="2716870"/>
    <lineage>
        <taxon>Bacteria</taxon>
        <taxon>Pseudomonadati</taxon>
        <taxon>Pseudomonadota</taxon>
        <taxon>Gammaproteobacteria</taxon>
        <taxon>Cellvibrionales</taxon>
        <taxon>Halieaceae</taxon>
        <taxon>Parahaliea</taxon>
    </lineage>
</organism>
<dbReference type="Pfam" id="PF14718">
    <property type="entry name" value="SLT_L"/>
    <property type="match status" value="1"/>
</dbReference>
<dbReference type="GO" id="GO:0008933">
    <property type="term" value="F:peptidoglycan lytic transglycosylase activity"/>
    <property type="evidence" value="ECO:0007669"/>
    <property type="project" value="InterPro"/>
</dbReference>
<dbReference type="InterPro" id="IPR012289">
    <property type="entry name" value="Lytic_TGlycosylase_superhlx_L"/>
</dbReference>
<comment type="caution">
    <text evidence="6">The sequence shown here is derived from an EMBL/GenBank/DDBJ whole genome shotgun (WGS) entry which is preliminary data.</text>
</comment>
<evidence type="ECO:0000256" key="2">
    <source>
        <dbReference type="ARBA" id="ARBA00022729"/>
    </source>
</evidence>
<dbReference type="InterPro" id="IPR037061">
    <property type="entry name" value="Lytic_TGlycoase_superhlx_L_sf"/>
</dbReference>
<feature type="domain" description="Transglycosylase SLT" evidence="4">
    <location>
        <begin position="485"/>
        <end position="594"/>
    </location>
</feature>
<reference evidence="6 7" key="1">
    <citation type="submission" date="2019-08" db="EMBL/GenBank/DDBJ databases">
        <title>Parahaliea maris sp. nov., isolated from the surface seawater.</title>
        <authorList>
            <person name="Liu Y."/>
        </authorList>
    </citation>
    <scope>NUCLEOTIDE SEQUENCE [LARGE SCALE GENOMIC DNA]</scope>
    <source>
        <strain evidence="6 7">HSLHS9</strain>
    </source>
</reference>
<dbReference type="CDD" id="cd13401">
    <property type="entry name" value="Slt70-like"/>
    <property type="match status" value="1"/>
</dbReference>
<dbReference type="GO" id="GO:0042597">
    <property type="term" value="C:periplasmic space"/>
    <property type="evidence" value="ECO:0007669"/>
    <property type="project" value="InterPro"/>
</dbReference>
<evidence type="ECO:0000313" key="7">
    <source>
        <dbReference type="Proteomes" id="UP000321039"/>
    </source>
</evidence>
<dbReference type="Proteomes" id="UP000321039">
    <property type="component" value="Unassembled WGS sequence"/>
</dbReference>
<feature type="domain" description="Lytic transglycosylase superhelical linker" evidence="5">
    <location>
        <begin position="406"/>
        <end position="472"/>
    </location>
</feature>
<dbReference type="PANTHER" id="PTHR37423:SF5">
    <property type="entry name" value="SOLUBLE LYTIC MUREIN TRANSGLYCOSYLASE"/>
    <property type="match status" value="1"/>
</dbReference>
<name>A0A5C8ZZJ5_9GAMM</name>
<dbReference type="GO" id="GO:0000270">
    <property type="term" value="P:peptidoglycan metabolic process"/>
    <property type="evidence" value="ECO:0007669"/>
    <property type="project" value="InterPro"/>
</dbReference>
<dbReference type="AlphaFoldDB" id="A0A5C8ZZJ5"/>
<feature type="chain" id="PRO_5022883918" evidence="3">
    <location>
        <begin position="28"/>
        <end position="645"/>
    </location>
</feature>
<gene>
    <name evidence="6" type="ORF">FV139_12670</name>
</gene>
<dbReference type="RefSeq" id="WP_148068820.1">
    <property type="nucleotide sequence ID" value="NZ_VRZA01000004.1"/>
</dbReference>
<dbReference type="SUPFAM" id="SSF53955">
    <property type="entry name" value="Lysozyme-like"/>
    <property type="match status" value="1"/>
</dbReference>
<evidence type="ECO:0000313" key="6">
    <source>
        <dbReference type="EMBL" id="TXS92817.1"/>
    </source>
</evidence>
<dbReference type="Gene3D" id="1.10.1240.20">
    <property type="entry name" value="Lytic transglycosylase, superhelical linker domain"/>
    <property type="match status" value="1"/>
</dbReference>
<evidence type="ECO:0000259" key="5">
    <source>
        <dbReference type="Pfam" id="PF14718"/>
    </source>
</evidence>